<feature type="signal peptide" evidence="1">
    <location>
        <begin position="1"/>
        <end position="22"/>
    </location>
</feature>
<gene>
    <name evidence="2" type="ORF">J2X20_002289</name>
</gene>
<dbReference type="EMBL" id="JAVDXU010000001">
    <property type="protein sequence ID" value="MDR7269660.1"/>
    <property type="molecule type" value="Genomic_DNA"/>
</dbReference>
<feature type="chain" id="PRO_5046825115" evidence="1">
    <location>
        <begin position="23"/>
        <end position="71"/>
    </location>
</feature>
<comment type="caution">
    <text evidence="2">The sequence shown here is derived from an EMBL/GenBank/DDBJ whole genome shotgun (WGS) entry which is preliminary data.</text>
</comment>
<keyword evidence="1" id="KW-0732">Signal</keyword>
<accession>A0ABU1YN46</accession>
<evidence type="ECO:0000313" key="2">
    <source>
        <dbReference type="EMBL" id="MDR7269660.1"/>
    </source>
</evidence>
<keyword evidence="3" id="KW-1185">Reference proteome</keyword>
<evidence type="ECO:0000256" key="1">
    <source>
        <dbReference type="SAM" id="SignalP"/>
    </source>
</evidence>
<dbReference type="Proteomes" id="UP001180453">
    <property type="component" value="Unassembled WGS sequence"/>
</dbReference>
<proteinExistence type="predicted"/>
<reference evidence="2 3" key="1">
    <citation type="submission" date="2023-07" db="EMBL/GenBank/DDBJ databases">
        <title>Sorghum-associated microbial communities from plants grown in Nebraska, USA.</title>
        <authorList>
            <person name="Schachtman D."/>
        </authorList>
    </citation>
    <scope>NUCLEOTIDE SEQUENCE [LARGE SCALE GENOMIC DNA]</scope>
    <source>
        <strain evidence="2 3">BE314</strain>
    </source>
</reference>
<sequence>MSNPWLKKNPFMSMWLSAANSAAGSARGQIAASAKRQSQAAITQATQDVMSFWTGALTGHPKPPARRKTKR</sequence>
<evidence type="ECO:0000313" key="3">
    <source>
        <dbReference type="Proteomes" id="UP001180453"/>
    </source>
</evidence>
<dbReference type="RefSeq" id="WP_310264621.1">
    <property type="nucleotide sequence ID" value="NZ_JAVDXU010000001.1"/>
</dbReference>
<organism evidence="2 3">
    <name type="scientific">Roseateles saccharophilus</name>
    <name type="common">Pseudomonas saccharophila</name>
    <dbReference type="NCBI Taxonomy" id="304"/>
    <lineage>
        <taxon>Bacteria</taxon>
        <taxon>Pseudomonadati</taxon>
        <taxon>Pseudomonadota</taxon>
        <taxon>Betaproteobacteria</taxon>
        <taxon>Burkholderiales</taxon>
        <taxon>Sphaerotilaceae</taxon>
        <taxon>Roseateles</taxon>
    </lineage>
</organism>
<name>A0ABU1YN46_ROSSA</name>
<protein>
    <submittedName>
        <fullName evidence="2">Uncharacterized protein</fullName>
    </submittedName>
</protein>